<name>A0ABR8FW71_9NOSO</name>
<protein>
    <submittedName>
        <fullName evidence="1">Uncharacterized protein</fullName>
    </submittedName>
</protein>
<gene>
    <name evidence="1" type="ORF">H6G74_11600</name>
</gene>
<evidence type="ECO:0000313" key="2">
    <source>
        <dbReference type="Proteomes" id="UP000603457"/>
    </source>
</evidence>
<dbReference type="RefSeq" id="WP_144427524.1">
    <property type="nucleotide sequence ID" value="NZ_JACJTB010000012.1"/>
</dbReference>
<dbReference type="Proteomes" id="UP000603457">
    <property type="component" value="Unassembled WGS sequence"/>
</dbReference>
<evidence type="ECO:0000313" key="1">
    <source>
        <dbReference type="EMBL" id="MBD2594971.1"/>
    </source>
</evidence>
<proteinExistence type="predicted"/>
<sequence>MKWFYYACRVLKLWLLRKPLPLRTVWVMDLPEQLHSKCVYIAGEGEYLWYAAMCCPCGCGATLHMSLMPEGSPRWHLTEGLDGTISLHPSVWRTVDCRSHFFLQKGLIHWCSNN</sequence>
<reference evidence="1 2" key="1">
    <citation type="journal article" date="2020" name="ISME J.">
        <title>Comparative genomics reveals insights into cyanobacterial evolution and habitat adaptation.</title>
        <authorList>
            <person name="Chen M.Y."/>
            <person name="Teng W.K."/>
            <person name="Zhao L."/>
            <person name="Hu C.X."/>
            <person name="Zhou Y.K."/>
            <person name="Han B.P."/>
            <person name="Song L.R."/>
            <person name="Shu W.S."/>
        </authorList>
    </citation>
    <scope>NUCLEOTIDE SEQUENCE [LARGE SCALE GENOMIC DNA]</scope>
    <source>
        <strain evidence="1 2">FACHB-130</strain>
    </source>
</reference>
<dbReference type="InterPro" id="IPR045384">
    <property type="entry name" value="DUF6527"/>
</dbReference>
<keyword evidence="2" id="KW-1185">Reference proteome</keyword>
<dbReference type="EMBL" id="JACJTB010000012">
    <property type="protein sequence ID" value="MBD2594971.1"/>
    <property type="molecule type" value="Genomic_DNA"/>
</dbReference>
<dbReference type="Pfam" id="PF20137">
    <property type="entry name" value="BubE"/>
    <property type="match status" value="1"/>
</dbReference>
<organism evidence="1 2">
    <name type="scientific">Nostoc spongiaeforme FACHB-130</name>
    <dbReference type="NCBI Taxonomy" id="1357510"/>
    <lineage>
        <taxon>Bacteria</taxon>
        <taxon>Bacillati</taxon>
        <taxon>Cyanobacteriota</taxon>
        <taxon>Cyanophyceae</taxon>
        <taxon>Nostocales</taxon>
        <taxon>Nostocaceae</taxon>
        <taxon>Nostoc</taxon>
    </lineage>
</organism>
<accession>A0ABR8FW71</accession>
<comment type="caution">
    <text evidence="1">The sequence shown here is derived from an EMBL/GenBank/DDBJ whole genome shotgun (WGS) entry which is preliminary data.</text>
</comment>